<dbReference type="OrthoDB" id="7951125at2"/>
<dbReference type="KEGG" id="yti:FNA67_04490"/>
<dbReference type="AlphaFoldDB" id="A0A5B9DKL6"/>
<organism evidence="1 2">
    <name type="scientific">Paradevosia tibetensis</name>
    <dbReference type="NCBI Taxonomy" id="1447062"/>
    <lineage>
        <taxon>Bacteria</taxon>
        <taxon>Pseudomonadati</taxon>
        <taxon>Pseudomonadota</taxon>
        <taxon>Alphaproteobacteria</taxon>
        <taxon>Hyphomicrobiales</taxon>
        <taxon>Devosiaceae</taxon>
        <taxon>Paradevosia</taxon>
    </lineage>
</organism>
<sequence length="105" mass="10960">MFTRLTLAAIAVAGCAGLALPAQAATTPVKAADDMAACYNTGNSKDINDDTEAIAARLGEHGYNVSGVEEWGSCIRAYVTDSHGRTSMELFDPDTLKPINPTNVG</sequence>
<dbReference type="Proteomes" id="UP000321062">
    <property type="component" value="Chromosome"/>
</dbReference>
<accession>A0A5B9DKL6</accession>
<dbReference type="RefSeq" id="WP_147655209.1">
    <property type="nucleotide sequence ID" value="NZ_BMFM01000001.1"/>
</dbReference>
<dbReference type="EMBL" id="CP041690">
    <property type="protein sequence ID" value="QEE19475.1"/>
    <property type="molecule type" value="Genomic_DNA"/>
</dbReference>
<reference evidence="1 2" key="1">
    <citation type="journal article" date="2015" name="Int. J. Syst. Evol. Microbiol.">
        <title>Youhaiella tibetensis gen. nov., sp. nov., isolated from subsurface sediment.</title>
        <authorList>
            <person name="Wang Y.X."/>
            <person name="Huang F.Q."/>
            <person name="Nogi Y."/>
            <person name="Pang S.J."/>
            <person name="Wang P.K."/>
            <person name="Lv J."/>
        </authorList>
    </citation>
    <scope>NUCLEOTIDE SEQUENCE [LARGE SCALE GENOMIC DNA]</scope>
    <source>
        <strain evidence="2">fig4</strain>
    </source>
</reference>
<evidence type="ECO:0000313" key="1">
    <source>
        <dbReference type="EMBL" id="QEE19475.1"/>
    </source>
</evidence>
<gene>
    <name evidence="1" type="ORF">FNA67_04490</name>
</gene>
<evidence type="ECO:0000313" key="2">
    <source>
        <dbReference type="Proteomes" id="UP000321062"/>
    </source>
</evidence>
<dbReference type="PROSITE" id="PS51257">
    <property type="entry name" value="PROKAR_LIPOPROTEIN"/>
    <property type="match status" value="1"/>
</dbReference>
<proteinExistence type="predicted"/>
<protein>
    <submittedName>
        <fullName evidence="1">PepSY domain-containing protein</fullName>
    </submittedName>
</protein>
<keyword evidence="2" id="KW-1185">Reference proteome</keyword>
<name>A0A5B9DKL6_9HYPH</name>